<feature type="transmembrane region" description="Helical" evidence="13">
    <location>
        <begin position="549"/>
        <end position="570"/>
    </location>
</feature>
<dbReference type="InterPro" id="IPR007070">
    <property type="entry name" value="GPI_EtnP_transferase_1"/>
</dbReference>
<dbReference type="OrthoDB" id="2748310at2759"/>
<sequence>MLLLIGVIFHIAYIFSIFDIYFTSPLVHGMGQHRLSMEPPARRLVLFVADGLRADRLYEPMPSGEDTNGYEAMASDGVRTRAPFLHDVVTRRGSWGVSHTRVPTESRPGHVAIIAGFYEDVSAVTKGWKMNPVDFDSVFNQTKHTWSFGSPDILPMFAHGASDPDRVKTYMYSEDEENFSKEASGLDTWVFERFHELFQQAKVDERVREQLASDRIVFFLHLLGLDTNGHAFRPHSKEYINNIRLVDAGIRQAEKLIDEYYNHDGKTAYVFTSDHGMGNRGAHGDGDPDNTRTPLIAWGAGVRGPTLESHGHDDFSASWGLNKLDRKDVAQADIAPLMASLLGINYPANNVGVLPLGYLQATPEFVARSALTNALQVLEQFRVKEESKRRTEFAFKPYQPMDNMNVQRTLEEINTFIAAGRFAEAENQSMRLIEQCLQGLRYYQTYDWFFLRSIISIGYIGWIAYSLLFIVQTYVLDGQTHHLTSNTIDLVALVFGAVLFTIFFIQRSPAMYYLYAVFPVYFWRETLQKRHVFSAIFAEHATLSRSGQAAGLMLLLVGALELLVSYAYRVFFERRVLSACLLAVALWPFTAPVSFQKHNRGLIGGWMVACASTAIFPALPVEKGDDITLVVAGGIATLVAGALYLVYFGTTMRSAYSKDAVSFKLNLLQLALIVVSIITTADSVHKLELRKGLPELNQIIGWATLALSLGTPLMASAGAQHYLHRLLTIFLAFAPTFVLLSISYEMLFYVAFSALLFCWMLLERRIYAF</sequence>
<protein>
    <recommendedName>
        <fullName evidence="4 13">GPI ethanolamine phosphate transferase 1</fullName>
        <ecNumber evidence="13">2.-.-.-</ecNumber>
    </recommendedName>
</protein>
<keyword evidence="8 13" id="KW-0256">Endoplasmic reticulum</keyword>
<feature type="transmembrane region" description="Helical" evidence="13">
    <location>
        <begin position="449"/>
        <end position="475"/>
    </location>
</feature>
<dbReference type="SUPFAM" id="SSF53649">
    <property type="entry name" value="Alkaline phosphatase-like"/>
    <property type="match status" value="1"/>
</dbReference>
<dbReference type="AlphaFoldDB" id="A0A4V1IVW9"/>
<dbReference type="GO" id="GO:0006506">
    <property type="term" value="P:GPI anchor biosynthetic process"/>
    <property type="evidence" value="ECO:0007669"/>
    <property type="project" value="UniProtKB-UniPathway"/>
</dbReference>
<dbReference type="GO" id="GO:0051377">
    <property type="term" value="F:mannose-ethanolamine phosphotransferase activity"/>
    <property type="evidence" value="ECO:0007669"/>
    <property type="project" value="UniProtKB-UniRule"/>
</dbReference>
<evidence type="ECO:0000256" key="7">
    <source>
        <dbReference type="ARBA" id="ARBA00022692"/>
    </source>
</evidence>
<evidence type="ECO:0000256" key="6">
    <source>
        <dbReference type="ARBA" id="ARBA00022679"/>
    </source>
</evidence>
<dbReference type="CDD" id="cd16020">
    <property type="entry name" value="GPI_EPT_1"/>
    <property type="match status" value="1"/>
</dbReference>
<dbReference type="InterPro" id="IPR017850">
    <property type="entry name" value="Alkaline_phosphatase_core_sf"/>
</dbReference>
<reference evidence="16" key="1">
    <citation type="journal article" date="2018" name="Nat. Microbiol.">
        <title>Leveraging single-cell genomics to expand the fungal tree of life.</title>
        <authorList>
            <person name="Ahrendt S.R."/>
            <person name="Quandt C.A."/>
            <person name="Ciobanu D."/>
            <person name="Clum A."/>
            <person name="Salamov A."/>
            <person name="Andreopoulos B."/>
            <person name="Cheng J.F."/>
            <person name="Woyke T."/>
            <person name="Pelin A."/>
            <person name="Henrissat B."/>
            <person name="Reynolds N.K."/>
            <person name="Benny G.L."/>
            <person name="Smith M.E."/>
            <person name="James T.Y."/>
            <person name="Grigoriev I.V."/>
        </authorList>
    </citation>
    <scope>NUCLEOTIDE SEQUENCE [LARGE SCALE GENOMIC DNA]</scope>
    <source>
        <strain evidence="16">RSA 1356</strain>
    </source>
</reference>
<comment type="pathway">
    <text evidence="2 13">Glycolipid biosynthesis; glycosylphosphatidylinositol-anchor biosynthesis.</text>
</comment>
<evidence type="ECO:0000256" key="5">
    <source>
        <dbReference type="ARBA" id="ARBA00022502"/>
    </source>
</evidence>
<keyword evidence="9 13" id="KW-1133">Transmembrane helix</keyword>
<dbReference type="STRING" id="78915.A0A4V1IVW9"/>
<evidence type="ECO:0000313" key="15">
    <source>
        <dbReference type="EMBL" id="RKP05519.1"/>
    </source>
</evidence>
<dbReference type="EMBL" id="KZ993106">
    <property type="protein sequence ID" value="RKP05519.1"/>
    <property type="molecule type" value="Genomic_DNA"/>
</dbReference>
<evidence type="ECO:0000256" key="10">
    <source>
        <dbReference type="ARBA" id="ARBA00023136"/>
    </source>
</evidence>
<dbReference type="InterPro" id="IPR037671">
    <property type="entry name" value="PIGN_N"/>
</dbReference>
<keyword evidence="5 13" id="KW-0337">GPI-anchor biosynthesis</keyword>
<evidence type="ECO:0000313" key="16">
    <source>
        <dbReference type="Proteomes" id="UP000271241"/>
    </source>
</evidence>
<comment type="function">
    <text evidence="12 13">Ethanolamine phosphate transferase involved in glycosylphosphatidylinositol-anchor biosynthesis. Transfers ethanolamine phosphate to the first alpha-1,4-linked mannose of the glycosylphosphatidylinositol precursor of GPI-anchor.</text>
</comment>
<dbReference type="Proteomes" id="UP000271241">
    <property type="component" value="Unassembled WGS sequence"/>
</dbReference>
<feature type="domain" description="GPI ethanolamine phosphate transferase 1 C-terminal" evidence="14">
    <location>
        <begin position="438"/>
        <end position="767"/>
    </location>
</feature>
<evidence type="ECO:0000256" key="11">
    <source>
        <dbReference type="ARBA" id="ARBA00023180"/>
    </source>
</evidence>
<feature type="transmembrane region" description="Helical" evidence="13">
    <location>
        <begin position="487"/>
        <end position="505"/>
    </location>
</feature>
<feature type="non-terminal residue" evidence="15">
    <location>
        <position position="769"/>
    </location>
</feature>
<comment type="similarity">
    <text evidence="3 13">Belongs to the PIGG/PIGN/PIGO family. PIGN subfamily.</text>
</comment>
<dbReference type="Pfam" id="PF01663">
    <property type="entry name" value="Phosphodiest"/>
    <property type="match status" value="1"/>
</dbReference>
<evidence type="ECO:0000256" key="9">
    <source>
        <dbReference type="ARBA" id="ARBA00022989"/>
    </source>
</evidence>
<gene>
    <name evidence="15" type="ORF">THASP1DRAFT_19713</name>
</gene>
<keyword evidence="11" id="KW-0325">Glycoprotein</keyword>
<dbReference type="EC" id="2.-.-.-" evidence="13"/>
<keyword evidence="7 13" id="KW-0812">Transmembrane</keyword>
<name>A0A4V1IVW9_9FUNG</name>
<dbReference type="GO" id="GO:0005789">
    <property type="term" value="C:endoplasmic reticulum membrane"/>
    <property type="evidence" value="ECO:0007669"/>
    <property type="project" value="UniProtKB-SubCell"/>
</dbReference>
<comment type="subcellular location">
    <subcellularLocation>
        <location evidence="1 13">Endoplasmic reticulum membrane</location>
        <topology evidence="1 13">Multi-pass membrane protein</topology>
    </subcellularLocation>
</comment>
<accession>A0A4V1IVW9</accession>
<keyword evidence="16" id="KW-1185">Reference proteome</keyword>
<feature type="transmembrane region" description="Helical" evidence="13">
    <location>
        <begin position="6"/>
        <end position="27"/>
    </location>
</feature>
<dbReference type="FunFam" id="3.40.720.10:FF:000015">
    <property type="entry name" value="GPI ethanolamine phosphate transferase 1"/>
    <property type="match status" value="1"/>
</dbReference>
<evidence type="ECO:0000256" key="2">
    <source>
        <dbReference type="ARBA" id="ARBA00004687"/>
    </source>
</evidence>
<evidence type="ECO:0000256" key="8">
    <source>
        <dbReference type="ARBA" id="ARBA00022824"/>
    </source>
</evidence>
<dbReference type="PANTHER" id="PTHR12250:SF0">
    <property type="entry name" value="GPI ETHANOLAMINE PHOSPHATE TRANSFERASE 1"/>
    <property type="match status" value="1"/>
</dbReference>
<feature type="transmembrane region" description="Helical" evidence="13">
    <location>
        <begin position="627"/>
        <end position="649"/>
    </location>
</feature>
<evidence type="ECO:0000256" key="13">
    <source>
        <dbReference type="RuleBase" id="RU367138"/>
    </source>
</evidence>
<dbReference type="InterPro" id="IPR002591">
    <property type="entry name" value="Phosphodiest/P_Trfase"/>
</dbReference>
<dbReference type="InterPro" id="IPR017852">
    <property type="entry name" value="GPI_EtnP_transferase_1_C"/>
</dbReference>
<comment type="caution">
    <text evidence="13">Lacks conserved residue(s) required for the propagation of feature annotation.</text>
</comment>
<evidence type="ECO:0000259" key="14">
    <source>
        <dbReference type="Pfam" id="PF04987"/>
    </source>
</evidence>
<feature type="transmembrane region" description="Helical" evidence="13">
    <location>
        <begin position="699"/>
        <end position="715"/>
    </location>
</feature>
<evidence type="ECO:0000256" key="3">
    <source>
        <dbReference type="ARBA" id="ARBA00008400"/>
    </source>
</evidence>
<evidence type="ECO:0000256" key="4">
    <source>
        <dbReference type="ARBA" id="ARBA00020831"/>
    </source>
</evidence>
<feature type="transmembrane region" description="Helical" evidence="13">
    <location>
        <begin position="576"/>
        <end position="595"/>
    </location>
</feature>
<feature type="transmembrane region" description="Helical" evidence="13">
    <location>
        <begin position="661"/>
        <end position="679"/>
    </location>
</feature>
<evidence type="ECO:0000256" key="12">
    <source>
        <dbReference type="ARBA" id="ARBA00024850"/>
    </source>
</evidence>
<evidence type="ECO:0000256" key="1">
    <source>
        <dbReference type="ARBA" id="ARBA00004477"/>
    </source>
</evidence>
<organism evidence="15 16">
    <name type="scientific">Thamnocephalis sphaerospora</name>
    <dbReference type="NCBI Taxonomy" id="78915"/>
    <lineage>
        <taxon>Eukaryota</taxon>
        <taxon>Fungi</taxon>
        <taxon>Fungi incertae sedis</taxon>
        <taxon>Zoopagomycota</taxon>
        <taxon>Zoopagomycotina</taxon>
        <taxon>Zoopagomycetes</taxon>
        <taxon>Zoopagales</taxon>
        <taxon>Sigmoideomycetaceae</taxon>
        <taxon>Thamnocephalis</taxon>
    </lineage>
</organism>
<proteinExistence type="inferred from homology"/>
<dbReference type="Gene3D" id="3.40.720.10">
    <property type="entry name" value="Alkaline Phosphatase, subunit A"/>
    <property type="match status" value="1"/>
</dbReference>
<dbReference type="PANTHER" id="PTHR12250">
    <property type="entry name" value="PHOSPHATIDYLINOSITOL GLYCAN, CLASS N"/>
    <property type="match status" value="1"/>
</dbReference>
<keyword evidence="10 13" id="KW-0472">Membrane</keyword>
<dbReference type="Pfam" id="PF04987">
    <property type="entry name" value="PigN"/>
    <property type="match status" value="1"/>
</dbReference>
<dbReference type="UniPathway" id="UPA00196"/>
<keyword evidence="6 13" id="KW-0808">Transferase</keyword>